<dbReference type="OrthoDB" id="5244042at2"/>
<evidence type="ECO:0000313" key="3">
    <source>
        <dbReference type="Proteomes" id="UP000316968"/>
    </source>
</evidence>
<dbReference type="KEGG" id="saca:FFV09_10570"/>
<dbReference type="EMBL" id="CP041217">
    <property type="protein sequence ID" value="QDH21255.1"/>
    <property type="molecule type" value="Genomic_DNA"/>
</dbReference>
<keyword evidence="1" id="KW-0472">Membrane</keyword>
<dbReference type="Proteomes" id="UP000316968">
    <property type="component" value="Chromosome"/>
</dbReference>
<dbReference type="RefSeq" id="WP_141447801.1">
    <property type="nucleotide sequence ID" value="NZ_CP041217.1"/>
</dbReference>
<proteinExistence type="predicted"/>
<accession>A0A4Y6UZ25</accession>
<evidence type="ECO:0000256" key="1">
    <source>
        <dbReference type="SAM" id="Phobius"/>
    </source>
</evidence>
<dbReference type="InterPro" id="IPR027981">
    <property type="entry name" value="DUF4446"/>
</dbReference>
<protein>
    <submittedName>
        <fullName evidence="2">DUF4446 family protein</fullName>
    </submittedName>
</protein>
<keyword evidence="3" id="KW-1185">Reference proteome</keyword>
<sequence>MAELNELIAQQLFGVVAVLAVLVILLLIIVLAQSVKVSRLRKRYERMMAGAGVEDLESLLLNLKMQTDSVEDEQEKQRRAMTLIEQRQRMAKTKLGMKRYNAFSDQGSDLSFSFALLDELDNGIVISGLHNRDSSYVYAKPLEQGASKYALSAEEKEAVELARREGTR</sequence>
<dbReference type="AlphaFoldDB" id="A0A4Y6UZ25"/>
<keyword evidence="1" id="KW-1133">Transmembrane helix</keyword>
<keyword evidence="1" id="KW-0812">Transmembrane</keyword>
<gene>
    <name evidence="2" type="ORF">FFV09_10570</name>
</gene>
<dbReference type="Pfam" id="PF14584">
    <property type="entry name" value="DUF4446"/>
    <property type="match status" value="1"/>
</dbReference>
<name>A0A4Y6UZ25_SACBS</name>
<evidence type="ECO:0000313" key="2">
    <source>
        <dbReference type="EMBL" id="QDH21255.1"/>
    </source>
</evidence>
<reference evidence="2 3" key="1">
    <citation type="submission" date="2019-06" db="EMBL/GenBank/DDBJ databases">
        <title>Saccharibacillus brassicae sp. nov., an endophytic bacterium isolated from Chinese cabbage seeds (Brassica pekinensis).</title>
        <authorList>
            <person name="Jiang L."/>
            <person name="Lee J."/>
            <person name="Kim S.W."/>
        </authorList>
    </citation>
    <scope>NUCLEOTIDE SEQUENCE [LARGE SCALE GENOMIC DNA]</scope>
    <source>
        <strain evidence="3">KCTC 43072 / ATSA2</strain>
    </source>
</reference>
<feature type="transmembrane region" description="Helical" evidence="1">
    <location>
        <begin position="12"/>
        <end position="32"/>
    </location>
</feature>
<organism evidence="2 3">
    <name type="scientific">Saccharibacillus brassicae</name>
    <dbReference type="NCBI Taxonomy" id="2583377"/>
    <lineage>
        <taxon>Bacteria</taxon>
        <taxon>Bacillati</taxon>
        <taxon>Bacillota</taxon>
        <taxon>Bacilli</taxon>
        <taxon>Bacillales</taxon>
        <taxon>Paenibacillaceae</taxon>
        <taxon>Saccharibacillus</taxon>
    </lineage>
</organism>